<dbReference type="EMBL" id="JEMY01000028">
    <property type="protein sequence ID" value="EXI88113.1"/>
    <property type="molecule type" value="Genomic_DNA"/>
</dbReference>
<dbReference type="PROSITE" id="PS00674">
    <property type="entry name" value="AAA"/>
    <property type="match status" value="1"/>
</dbReference>
<evidence type="ECO:0000256" key="2">
    <source>
        <dbReference type="ARBA" id="ARBA00022741"/>
    </source>
</evidence>
<dbReference type="PATRIC" id="fig|1454004.3.peg.2314"/>
<keyword evidence="7" id="KW-0645">Protease</keyword>
<gene>
    <name evidence="7" type="primary">ftsH_2</name>
    <name evidence="7" type="ORF">AW11_02236</name>
</gene>
<dbReference type="AlphaFoldDB" id="A0A011NZH8"/>
<dbReference type="Proteomes" id="UP000022141">
    <property type="component" value="Unassembled WGS sequence"/>
</dbReference>
<dbReference type="InterPro" id="IPR003960">
    <property type="entry name" value="ATPase_AAA_CS"/>
</dbReference>
<evidence type="ECO:0000259" key="6">
    <source>
        <dbReference type="SMART" id="SM00382"/>
    </source>
</evidence>
<dbReference type="eggNOG" id="COG0464">
    <property type="taxonomic scope" value="Bacteria"/>
</dbReference>
<dbReference type="GO" id="GO:0008237">
    <property type="term" value="F:metallopeptidase activity"/>
    <property type="evidence" value="ECO:0007669"/>
    <property type="project" value="UniProtKB-KW"/>
</dbReference>
<comment type="caution">
    <text evidence="7">The sequence shown here is derived from an EMBL/GenBank/DDBJ whole genome shotgun (WGS) entry which is preliminary data.</text>
</comment>
<proteinExistence type="inferred from homology"/>
<dbReference type="InterPro" id="IPR027417">
    <property type="entry name" value="P-loop_NTPase"/>
</dbReference>
<evidence type="ECO:0000313" key="8">
    <source>
        <dbReference type="Proteomes" id="UP000022141"/>
    </source>
</evidence>
<dbReference type="SUPFAM" id="SSF52540">
    <property type="entry name" value="P-loop containing nucleoside triphosphate hydrolases"/>
    <property type="match status" value="1"/>
</dbReference>
<dbReference type="GO" id="GO:0016887">
    <property type="term" value="F:ATP hydrolysis activity"/>
    <property type="evidence" value="ECO:0007669"/>
    <property type="project" value="InterPro"/>
</dbReference>
<dbReference type="Pfam" id="PF00004">
    <property type="entry name" value="AAA"/>
    <property type="match status" value="1"/>
</dbReference>
<evidence type="ECO:0000313" key="7">
    <source>
        <dbReference type="EMBL" id="EXI88113.1"/>
    </source>
</evidence>
<dbReference type="PANTHER" id="PTHR23073">
    <property type="entry name" value="26S PROTEASOME REGULATORY SUBUNIT"/>
    <property type="match status" value="1"/>
</dbReference>
<dbReference type="InterPro" id="IPR050221">
    <property type="entry name" value="26S_Proteasome_ATPase"/>
</dbReference>
<dbReference type="Gene3D" id="3.40.50.300">
    <property type="entry name" value="P-loop containing nucleotide triphosphate hydrolases"/>
    <property type="match status" value="1"/>
</dbReference>
<keyword evidence="8" id="KW-1185">Reference proteome</keyword>
<protein>
    <submittedName>
        <fullName evidence="7">ATP-dependent zinc metalloprotease FtsH</fullName>
        <ecNumber evidence="7">3.4.24.-</ecNumber>
    </submittedName>
</protein>
<accession>A0A011NZH8</accession>
<dbReference type="InterPro" id="IPR003959">
    <property type="entry name" value="ATPase_AAA_core"/>
</dbReference>
<comment type="similarity">
    <text evidence="1 4">Belongs to the AAA ATPase family.</text>
</comment>
<evidence type="ECO:0000256" key="5">
    <source>
        <dbReference type="SAM" id="MobiDB-lite"/>
    </source>
</evidence>
<keyword evidence="7" id="KW-0482">Metalloprotease</keyword>
<dbReference type="CDD" id="cd19481">
    <property type="entry name" value="RecA-like_protease"/>
    <property type="match status" value="1"/>
</dbReference>
<feature type="region of interest" description="Disordered" evidence="5">
    <location>
        <begin position="322"/>
        <end position="342"/>
    </location>
</feature>
<name>A0A011NZH8_ACCRE</name>
<evidence type="ECO:0000256" key="4">
    <source>
        <dbReference type="RuleBase" id="RU003651"/>
    </source>
</evidence>
<evidence type="ECO:0000256" key="3">
    <source>
        <dbReference type="ARBA" id="ARBA00022840"/>
    </source>
</evidence>
<dbReference type="GO" id="GO:0006508">
    <property type="term" value="P:proteolysis"/>
    <property type="evidence" value="ECO:0007669"/>
    <property type="project" value="UniProtKB-KW"/>
</dbReference>
<dbReference type="GO" id="GO:0005524">
    <property type="term" value="F:ATP binding"/>
    <property type="evidence" value="ECO:0007669"/>
    <property type="project" value="UniProtKB-KW"/>
</dbReference>
<keyword evidence="7" id="KW-0378">Hydrolase</keyword>
<sequence>MAQADLLVDLVKTATSGDQLAFRKAAEGLIQEEKQKGHRLLAERLAKALQPSAIQAARPPAGKAVGNSPHKDLFYEITPERNLQSLVLPEKIRAQIQELVEEQHRAELLHAHNLRARNSVLLAGPPGNGKTTLAEALAFELMYPLIVIRYETLVGSYLGETSSRLKSVMEYARTQRCVLFFDEFETLGKERGDTHETGEIKRVVSTLLMQLDEMPDYVVVVAASNHPELLDKAVWRRFQLRIELATPTREQLTQYIASIGERCSVKFGYEPETLAKHLLGLNFAETEEFCLGVVRRAVLDMKTDNAQQITKLKLEQWKGRLKPAAKKHPKAAGDVTEEGTNR</sequence>
<dbReference type="SMART" id="SM00382">
    <property type="entry name" value="AAA"/>
    <property type="match status" value="1"/>
</dbReference>
<keyword evidence="2 4" id="KW-0547">Nucleotide-binding</keyword>
<feature type="domain" description="AAA+ ATPase" evidence="6">
    <location>
        <begin position="116"/>
        <end position="248"/>
    </location>
</feature>
<keyword evidence="3 4" id="KW-0067">ATP-binding</keyword>
<dbReference type="EC" id="3.4.24.-" evidence="7"/>
<reference evidence="7" key="1">
    <citation type="submission" date="2014-02" db="EMBL/GenBank/DDBJ databases">
        <title>Expanding our view of genomic diversity in Candidatus Accumulibacter clades.</title>
        <authorList>
            <person name="Skennerton C.T."/>
            <person name="Barr J.J."/>
            <person name="Slater F.R."/>
            <person name="Bond P.L."/>
            <person name="Tyson G.W."/>
        </authorList>
    </citation>
    <scope>NUCLEOTIDE SEQUENCE [LARGE SCALE GENOMIC DNA]</scope>
</reference>
<dbReference type="InterPro" id="IPR003593">
    <property type="entry name" value="AAA+_ATPase"/>
</dbReference>
<organism evidence="7 8">
    <name type="scientific">Accumulibacter regalis</name>
    <dbReference type="NCBI Taxonomy" id="522306"/>
    <lineage>
        <taxon>Bacteria</taxon>
        <taxon>Pseudomonadati</taxon>
        <taxon>Pseudomonadota</taxon>
        <taxon>Betaproteobacteria</taxon>
        <taxon>Candidatus Accumulibacter</taxon>
    </lineage>
</organism>
<evidence type="ECO:0000256" key="1">
    <source>
        <dbReference type="ARBA" id="ARBA00006914"/>
    </source>
</evidence>
<dbReference type="STRING" id="1454004.AW11_02236"/>